<proteinExistence type="predicted"/>
<dbReference type="EMBL" id="JBHTOG010000038">
    <property type="protein sequence ID" value="MFD1432502.1"/>
    <property type="molecule type" value="Genomic_DNA"/>
</dbReference>
<reference evidence="2" key="1">
    <citation type="journal article" date="2019" name="Int. J. Syst. Evol. Microbiol.">
        <title>The Global Catalogue of Microorganisms (GCM) 10K type strain sequencing project: providing services to taxonomists for standard genome sequencing and annotation.</title>
        <authorList>
            <consortium name="The Broad Institute Genomics Platform"/>
            <consortium name="The Broad Institute Genome Sequencing Center for Infectious Disease"/>
            <person name="Wu L."/>
            <person name="Ma J."/>
        </authorList>
    </citation>
    <scope>NUCLEOTIDE SEQUENCE [LARGE SCALE GENOMIC DNA]</scope>
    <source>
        <strain evidence="2">CCM 8947</strain>
    </source>
</reference>
<dbReference type="Proteomes" id="UP001597192">
    <property type="component" value="Unassembled WGS sequence"/>
</dbReference>
<protein>
    <submittedName>
        <fullName evidence="1">Uncharacterized protein</fullName>
    </submittedName>
</protein>
<evidence type="ECO:0000313" key="2">
    <source>
        <dbReference type="Proteomes" id="UP001597192"/>
    </source>
</evidence>
<comment type="caution">
    <text evidence="1">The sequence shown here is derived from an EMBL/GenBank/DDBJ whole genome shotgun (WGS) entry which is preliminary data.</text>
</comment>
<gene>
    <name evidence="1" type="ORF">ACFQ47_07370</name>
</gene>
<dbReference type="RefSeq" id="WP_125696657.1">
    <property type="nucleotide sequence ID" value="NZ_JBHTOG010000038.1"/>
</dbReference>
<keyword evidence="2" id="KW-1185">Reference proteome</keyword>
<name>A0ABW4CNF6_9LACO</name>
<accession>A0ABW4CNF6</accession>
<evidence type="ECO:0000313" key="1">
    <source>
        <dbReference type="EMBL" id="MFD1432502.1"/>
    </source>
</evidence>
<organism evidence="1 2">
    <name type="scientific">Lacticaseibacillus yichunensis</name>
    <dbReference type="NCBI Taxonomy" id="2486015"/>
    <lineage>
        <taxon>Bacteria</taxon>
        <taxon>Bacillati</taxon>
        <taxon>Bacillota</taxon>
        <taxon>Bacilli</taxon>
        <taxon>Lactobacillales</taxon>
        <taxon>Lactobacillaceae</taxon>
        <taxon>Lacticaseibacillus</taxon>
    </lineage>
</organism>
<sequence length="529" mass="59383">MTSKNEVTPLLDAFMDSPEIEQIIAFPTEVIRKVAEGLGDVMEKAYHKPMRQWHADRIKGALAAIMPSDNATPDEEKVFETHYSIWRALLVYLAYEGKIPLTPKTLQPVLEEYEWVNGLAEEESAYDDDDDPMWDMDINEDPSLPEWRESVYDDIQGYVDDWLHAFFISPAWRNRPKNGPEREQDFLEDMIHEMVDEGYNEYRKTPKSWSKAVLQKIYIRLGSTLNMSPGEWVFAVQDTKAFFTFLKQKNLLPAKRATDYLRYLEEASAALFDATEAGSETPADNDAANQAIMQRLAAKGVDISDEGAIRMALQEMIKSGELNELLESMPVDPGSGQDSDPDDDASFLVALNDPAQRNQILDQADPDTKHTYLTTEHIPALDGKKWQKKTATEVHRLGIETGIRLWLARDQYTLPTDWLGGDVISAAMNMMDMQYGNFLLQPKEWTARGIHVMGQFMGQLDPSDGGKDIVTVITAMFAFMTSRGVLSQTTGAALTGALRDGFSGKAFAAPATKPGKVISFADAKKKKKK</sequence>